<evidence type="ECO:0000256" key="7">
    <source>
        <dbReference type="RuleBase" id="RU362048"/>
    </source>
</evidence>
<gene>
    <name evidence="8" type="ORF">SAMN04488036_102359</name>
</gene>
<feature type="transmembrane region" description="Helical" evidence="7">
    <location>
        <begin position="111"/>
        <end position="136"/>
    </location>
</feature>
<feature type="transmembrane region" description="Helical" evidence="7">
    <location>
        <begin position="41"/>
        <end position="67"/>
    </location>
</feature>
<dbReference type="Pfam" id="PF01914">
    <property type="entry name" value="MarC"/>
    <property type="match status" value="1"/>
</dbReference>
<name>A0A1I4CPE5_9RHOB</name>
<proteinExistence type="inferred from homology"/>
<evidence type="ECO:0000256" key="5">
    <source>
        <dbReference type="ARBA" id="ARBA00022989"/>
    </source>
</evidence>
<accession>A0A1I4CPE5</accession>
<comment type="subcellular location">
    <subcellularLocation>
        <location evidence="1 7">Cell membrane</location>
        <topology evidence="1 7">Multi-pass membrane protein</topology>
    </subcellularLocation>
</comment>
<dbReference type="GO" id="GO:0005886">
    <property type="term" value="C:plasma membrane"/>
    <property type="evidence" value="ECO:0007669"/>
    <property type="project" value="UniProtKB-SubCell"/>
</dbReference>
<protein>
    <recommendedName>
        <fullName evidence="7">UPF0056 membrane protein</fullName>
    </recommendedName>
</protein>
<feature type="transmembrane region" description="Helical" evidence="7">
    <location>
        <begin position="73"/>
        <end position="90"/>
    </location>
</feature>
<keyword evidence="4 7" id="KW-0812">Transmembrane</keyword>
<evidence type="ECO:0000313" key="9">
    <source>
        <dbReference type="Proteomes" id="UP000198851"/>
    </source>
</evidence>
<keyword evidence="5 7" id="KW-1133">Transmembrane helix</keyword>
<evidence type="ECO:0000256" key="3">
    <source>
        <dbReference type="ARBA" id="ARBA00022475"/>
    </source>
</evidence>
<organism evidence="8 9">
    <name type="scientific">Shimia haliotis</name>
    <dbReference type="NCBI Taxonomy" id="1280847"/>
    <lineage>
        <taxon>Bacteria</taxon>
        <taxon>Pseudomonadati</taxon>
        <taxon>Pseudomonadota</taxon>
        <taxon>Alphaproteobacteria</taxon>
        <taxon>Rhodobacterales</taxon>
        <taxon>Roseobacteraceae</taxon>
    </lineage>
</organism>
<dbReference type="AlphaFoldDB" id="A0A1I4CPE5"/>
<reference evidence="9" key="1">
    <citation type="submission" date="2016-10" db="EMBL/GenBank/DDBJ databases">
        <authorList>
            <person name="Varghese N."/>
            <person name="Submissions S."/>
        </authorList>
    </citation>
    <scope>NUCLEOTIDE SEQUENCE [LARGE SCALE GENOMIC DNA]</scope>
    <source>
        <strain evidence="9">DSM 28453</strain>
    </source>
</reference>
<evidence type="ECO:0000256" key="4">
    <source>
        <dbReference type="ARBA" id="ARBA00022692"/>
    </source>
</evidence>
<dbReference type="STRING" id="1280847.SAMN04488036_102359"/>
<feature type="transmembrane region" description="Helical" evidence="7">
    <location>
        <begin position="190"/>
        <end position="208"/>
    </location>
</feature>
<dbReference type="RefSeq" id="WP_093322207.1">
    <property type="nucleotide sequence ID" value="NZ_FOSZ01000002.1"/>
</dbReference>
<evidence type="ECO:0000256" key="2">
    <source>
        <dbReference type="ARBA" id="ARBA00009784"/>
    </source>
</evidence>
<dbReference type="EMBL" id="FOSZ01000002">
    <property type="protein sequence ID" value="SFK82129.1"/>
    <property type="molecule type" value="Genomic_DNA"/>
</dbReference>
<dbReference type="PANTHER" id="PTHR33508">
    <property type="entry name" value="UPF0056 MEMBRANE PROTEIN YHCE"/>
    <property type="match status" value="1"/>
</dbReference>
<keyword evidence="6 7" id="KW-0472">Membrane</keyword>
<dbReference type="NCBIfam" id="TIGR00427">
    <property type="entry name" value="NAAT family transporter"/>
    <property type="match status" value="1"/>
</dbReference>
<keyword evidence="3" id="KW-1003">Cell membrane</keyword>
<feature type="transmembrane region" description="Helical" evidence="7">
    <location>
        <begin position="148"/>
        <end position="169"/>
    </location>
</feature>
<comment type="similarity">
    <text evidence="2 7">Belongs to the UPF0056 (MarC) family.</text>
</comment>
<dbReference type="PANTHER" id="PTHR33508:SF1">
    <property type="entry name" value="UPF0056 MEMBRANE PROTEIN YHCE"/>
    <property type="match status" value="1"/>
</dbReference>
<evidence type="ECO:0000313" key="8">
    <source>
        <dbReference type="EMBL" id="SFK82129.1"/>
    </source>
</evidence>
<dbReference type="OrthoDB" id="21094at2"/>
<keyword evidence="9" id="KW-1185">Reference proteome</keyword>
<evidence type="ECO:0000256" key="1">
    <source>
        <dbReference type="ARBA" id="ARBA00004651"/>
    </source>
</evidence>
<dbReference type="InterPro" id="IPR002771">
    <property type="entry name" value="Multi_antbiot-R_MarC"/>
</dbReference>
<sequence length="212" mass="22797">MSEDFAITMFGALFAVMNPFINLPVFLSLTHDLDQSEQRKTALQIITYTAIGCAIIAVGGSQILNFFDVSIDAFRVAGGMVLISIGFNMLNGRNSTAHHRTEREKEVGAKVVADSIAFYPMTFPMLIGPGTITTLILAAQRVEQPEGWIVYAGCIGVVLALMAIVFFFASSIGRYLSVTARTIMTRLMGMILIAIAVGMVAEGVKVLLPGLA</sequence>
<evidence type="ECO:0000256" key="6">
    <source>
        <dbReference type="ARBA" id="ARBA00023136"/>
    </source>
</evidence>
<feature type="transmembrane region" description="Helical" evidence="7">
    <location>
        <begin position="6"/>
        <end position="29"/>
    </location>
</feature>
<dbReference type="Proteomes" id="UP000198851">
    <property type="component" value="Unassembled WGS sequence"/>
</dbReference>